<proteinExistence type="predicted"/>
<dbReference type="AlphaFoldDB" id="A0AAV0YYN3"/>
<protein>
    <submittedName>
        <fullName evidence="2">Uncharacterized protein</fullName>
    </submittedName>
</protein>
<evidence type="ECO:0000313" key="2">
    <source>
        <dbReference type="EMBL" id="CAI8589659.1"/>
    </source>
</evidence>
<organism evidence="2 3">
    <name type="scientific">Vicia faba</name>
    <name type="common">Broad bean</name>
    <name type="synonym">Faba vulgaris</name>
    <dbReference type="NCBI Taxonomy" id="3906"/>
    <lineage>
        <taxon>Eukaryota</taxon>
        <taxon>Viridiplantae</taxon>
        <taxon>Streptophyta</taxon>
        <taxon>Embryophyta</taxon>
        <taxon>Tracheophyta</taxon>
        <taxon>Spermatophyta</taxon>
        <taxon>Magnoliopsida</taxon>
        <taxon>eudicotyledons</taxon>
        <taxon>Gunneridae</taxon>
        <taxon>Pentapetalae</taxon>
        <taxon>rosids</taxon>
        <taxon>fabids</taxon>
        <taxon>Fabales</taxon>
        <taxon>Fabaceae</taxon>
        <taxon>Papilionoideae</taxon>
        <taxon>50 kb inversion clade</taxon>
        <taxon>NPAAA clade</taxon>
        <taxon>Hologalegina</taxon>
        <taxon>IRL clade</taxon>
        <taxon>Fabeae</taxon>
        <taxon>Vicia</taxon>
    </lineage>
</organism>
<evidence type="ECO:0000256" key="1">
    <source>
        <dbReference type="SAM" id="MobiDB-lite"/>
    </source>
</evidence>
<gene>
    <name evidence="2" type="ORF">VFH_I403080</name>
</gene>
<name>A0AAV0YYN3_VICFA</name>
<dbReference type="EMBL" id="OX451736">
    <property type="protein sequence ID" value="CAI8589659.1"/>
    <property type="molecule type" value="Genomic_DNA"/>
</dbReference>
<accession>A0AAV0YYN3</accession>
<feature type="region of interest" description="Disordered" evidence="1">
    <location>
        <begin position="95"/>
        <end position="120"/>
    </location>
</feature>
<evidence type="ECO:0000313" key="3">
    <source>
        <dbReference type="Proteomes" id="UP001157006"/>
    </source>
</evidence>
<dbReference type="Proteomes" id="UP001157006">
    <property type="component" value="Chromosome 1L"/>
</dbReference>
<keyword evidence="3" id="KW-1185">Reference proteome</keyword>
<sequence length="120" mass="13612">MLVTKFPTHRKDDQVAKLDEQDGVLNVVPLKMIVPVYFLNTRAKNVDFNKNKATEMTVGPPVEHHVEPFVEPLNEPTTKSTIDIHIFNTYLNGILNKGHGSTKDPRDQNPQNEEPRVQGK</sequence>
<feature type="compositionally biased region" description="Basic and acidic residues" evidence="1">
    <location>
        <begin position="101"/>
        <end position="120"/>
    </location>
</feature>
<reference evidence="2 3" key="1">
    <citation type="submission" date="2023-01" db="EMBL/GenBank/DDBJ databases">
        <authorList>
            <person name="Kreplak J."/>
        </authorList>
    </citation>
    <scope>NUCLEOTIDE SEQUENCE [LARGE SCALE GENOMIC DNA]</scope>
</reference>